<dbReference type="AlphaFoldDB" id="A0AAW1Y1L3"/>
<comment type="caution">
    <text evidence="2">The sequence shown here is derived from an EMBL/GenBank/DDBJ whole genome shotgun (WGS) entry which is preliminary data.</text>
</comment>
<accession>A0AAW1Y1L3</accession>
<evidence type="ECO:0000313" key="3">
    <source>
        <dbReference type="Proteomes" id="UP001457282"/>
    </source>
</evidence>
<dbReference type="EMBL" id="JBEDUW010000002">
    <property type="protein sequence ID" value="KAK9943111.1"/>
    <property type="molecule type" value="Genomic_DNA"/>
</dbReference>
<keyword evidence="3" id="KW-1185">Reference proteome</keyword>
<feature type="region of interest" description="Disordered" evidence="1">
    <location>
        <begin position="58"/>
        <end position="90"/>
    </location>
</feature>
<proteinExistence type="predicted"/>
<evidence type="ECO:0000313" key="2">
    <source>
        <dbReference type="EMBL" id="KAK9943111.1"/>
    </source>
</evidence>
<protein>
    <submittedName>
        <fullName evidence="2">Uncharacterized protein</fullName>
    </submittedName>
</protein>
<gene>
    <name evidence="2" type="ORF">M0R45_008730</name>
</gene>
<feature type="compositionally biased region" description="Basic residues" evidence="1">
    <location>
        <begin position="78"/>
        <end position="90"/>
    </location>
</feature>
<dbReference type="Proteomes" id="UP001457282">
    <property type="component" value="Unassembled WGS sequence"/>
</dbReference>
<reference evidence="2 3" key="1">
    <citation type="journal article" date="2023" name="G3 (Bethesda)">
        <title>A chromosome-length genome assembly and annotation of blackberry (Rubus argutus, cv. 'Hillquist').</title>
        <authorList>
            <person name="Bruna T."/>
            <person name="Aryal R."/>
            <person name="Dudchenko O."/>
            <person name="Sargent D.J."/>
            <person name="Mead D."/>
            <person name="Buti M."/>
            <person name="Cavallini A."/>
            <person name="Hytonen T."/>
            <person name="Andres J."/>
            <person name="Pham M."/>
            <person name="Weisz D."/>
            <person name="Mascagni F."/>
            <person name="Usai G."/>
            <person name="Natali L."/>
            <person name="Bassil N."/>
            <person name="Fernandez G.E."/>
            <person name="Lomsadze A."/>
            <person name="Armour M."/>
            <person name="Olukolu B."/>
            <person name="Poorten T."/>
            <person name="Britton C."/>
            <person name="Davik J."/>
            <person name="Ashrafi H."/>
            <person name="Aiden E.L."/>
            <person name="Borodovsky M."/>
            <person name="Worthington M."/>
        </authorList>
    </citation>
    <scope>NUCLEOTIDE SEQUENCE [LARGE SCALE GENOMIC DNA]</scope>
    <source>
        <strain evidence="2">PI 553951</strain>
    </source>
</reference>
<name>A0AAW1Y1L3_RUBAR</name>
<feature type="compositionally biased region" description="Polar residues" evidence="1">
    <location>
        <begin position="61"/>
        <end position="75"/>
    </location>
</feature>
<sequence>MLPLARASIDDVAPAPCSTPTPTTFFPAHTAVKPKSSPCSPHLQSTPATQADAANAADNLNPCSQSMPSSLLNSWRPNPRHPHHCRRHQA</sequence>
<organism evidence="2 3">
    <name type="scientific">Rubus argutus</name>
    <name type="common">Southern blackberry</name>
    <dbReference type="NCBI Taxonomy" id="59490"/>
    <lineage>
        <taxon>Eukaryota</taxon>
        <taxon>Viridiplantae</taxon>
        <taxon>Streptophyta</taxon>
        <taxon>Embryophyta</taxon>
        <taxon>Tracheophyta</taxon>
        <taxon>Spermatophyta</taxon>
        <taxon>Magnoliopsida</taxon>
        <taxon>eudicotyledons</taxon>
        <taxon>Gunneridae</taxon>
        <taxon>Pentapetalae</taxon>
        <taxon>rosids</taxon>
        <taxon>fabids</taxon>
        <taxon>Rosales</taxon>
        <taxon>Rosaceae</taxon>
        <taxon>Rosoideae</taxon>
        <taxon>Rosoideae incertae sedis</taxon>
        <taxon>Rubus</taxon>
    </lineage>
</organism>
<evidence type="ECO:0000256" key="1">
    <source>
        <dbReference type="SAM" id="MobiDB-lite"/>
    </source>
</evidence>